<dbReference type="Gene3D" id="2.60.220.30">
    <property type="match status" value="1"/>
</dbReference>
<feature type="compositionally biased region" description="Basic and acidic residues" evidence="1">
    <location>
        <begin position="1106"/>
        <end position="1116"/>
    </location>
</feature>
<dbReference type="CDD" id="cd11859">
    <property type="entry name" value="SH3_ZO"/>
    <property type="match status" value="1"/>
</dbReference>
<dbReference type="PANTHER" id="PTHR13865">
    <property type="entry name" value="TIGHT JUNCTION PROTEIN"/>
    <property type="match status" value="1"/>
</dbReference>
<reference evidence="6" key="1">
    <citation type="submission" date="2025-08" db="UniProtKB">
        <authorList>
            <consortium name="RefSeq"/>
        </authorList>
    </citation>
    <scope>IDENTIFICATION</scope>
    <source>
        <tissue evidence="6">Muscle</tissue>
    </source>
</reference>
<feature type="region of interest" description="Disordered" evidence="1">
    <location>
        <begin position="240"/>
        <end position="346"/>
    </location>
</feature>
<feature type="domain" description="PDZ" evidence="3">
    <location>
        <begin position="350"/>
        <end position="423"/>
    </location>
</feature>
<protein>
    <submittedName>
        <fullName evidence="6">Tight junction protein ZO-1-like</fullName>
    </submittedName>
</protein>
<feature type="compositionally biased region" description="Basic and acidic residues" evidence="1">
    <location>
        <begin position="314"/>
        <end position="333"/>
    </location>
</feature>
<dbReference type="Gene3D" id="2.30.42.10">
    <property type="match status" value="3"/>
</dbReference>
<dbReference type="SUPFAM" id="SSF50156">
    <property type="entry name" value="PDZ domain-like"/>
    <property type="match status" value="3"/>
</dbReference>
<dbReference type="Gene3D" id="3.40.50.300">
    <property type="entry name" value="P-loop containing nucleotide triphosphate hydrolases"/>
    <property type="match status" value="1"/>
</dbReference>
<dbReference type="Proteomes" id="UP000694941">
    <property type="component" value="Unplaced"/>
</dbReference>
<dbReference type="PROSITE" id="PS51145">
    <property type="entry name" value="ZU5"/>
    <property type="match status" value="1"/>
</dbReference>
<dbReference type="SMART" id="SM00228">
    <property type="entry name" value="PDZ"/>
    <property type="match status" value="3"/>
</dbReference>
<dbReference type="Pfam" id="PF00791">
    <property type="entry name" value="ZU5"/>
    <property type="match status" value="1"/>
</dbReference>
<feature type="compositionally biased region" description="Polar residues" evidence="1">
    <location>
        <begin position="943"/>
        <end position="956"/>
    </location>
</feature>
<keyword evidence="5" id="KW-1185">Reference proteome</keyword>
<dbReference type="SUPFAM" id="SSF52540">
    <property type="entry name" value="P-loop containing nucleoside triphosphate hydrolases"/>
    <property type="match status" value="1"/>
</dbReference>
<dbReference type="SMART" id="SM00218">
    <property type="entry name" value="ZU5"/>
    <property type="match status" value="1"/>
</dbReference>
<feature type="region of interest" description="Disordered" evidence="1">
    <location>
        <begin position="784"/>
        <end position="896"/>
    </location>
</feature>
<feature type="compositionally biased region" description="Polar residues" evidence="1">
    <location>
        <begin position="923"/>
        <end position="933"/>
    </location>
</feature>
<dbReference type="GeneID" id="106460210"/>
<feature type="compositionally biased region" description="Polar residues" evidence="1">
    <location>
        <begin position="966"/>
        <end position="975"/>
    </location>
</feature>
<dbReference type="InterPro" id="IPR036028">
    <property type="entry name" value="SH3-like_dom_sf"/>
</dbReference>
<evidence type="ECO:0000256" key="1">
    <source>
        <dbReference type="SAM" id="MobiDB-lite"/>
    </source>
</evidence>
<name>A0ABM1B5Q0_LIMPO</name>
<feature type="region of interest" description="Disordered" evidence="1">
    <location>
        <begin position="502"/>
        <end position="521"/>
    </location>
</feature>
<evidence type="ECO:0000259" key="3">
    <source>
        <dbReference type="PROSITE" id="PS50106"/>
    </source>
</evidence>
<dbReference type="Pfam" id="PF00595">
    <property type="entry name" value="PDZ"/>
    <property type="match status" value="3"/>
</dbReference>
<dbReference type="RefSeq" id="XP_013775348.1">
    <property type="nucleotide sequence ID" value="XM_013919894.2"/>
</dbReference>
<feature type="compositionally biased region" description="Polar residues" evidence="1">
    <location>
        <begin position="252"/>
        <end position="268"/>
    </location>
</feature>
<dbReference type="InterPro" id="IPR000906">
    <property type="entry name" value="ZU5_dom"/>
</dbReference>
<dbReference type="InterPro" id="IPR008145">
    <property type="entry name" value="GK/Ca_channel_bsu"/>
</dbReference>
<dbReference type="PROSITE" id="PS50052">
    <property type="entry name" value="GUANYLATE_KINASE_2"/>
    <property type="match status" value="1"/>
</dbReference>
<dbReference type="SMART" id="SM00072">
    <property type="entry name" value="GuKc"/>
    <property type="match status" value="1"/>
</dbReference>
<feature type="compositionally biased region" description="Polar residues" evidence="1">
    <location>
        <begin position="784"/>
        <end position="794"/>
    </location>
</feature>
<dbReference type="CDD" id="cd06727">
    <property type="entry name" value="PDZ1_ZO1-like"/>
    <property type="match status" value="1"/>
</dbReference>
<feature type="compositionally biased region" description="Polar residues" evidence="1">
    <location>
        <begin position="1213"/>
        <end position="1223"/>
    </location>
</feature>
<dbReference type="PROSITE" id="PS50106">
    <property type="entry name" value="PDZ"/>
    <property type="match status" value="3"/>
</dbReference>
<dbReference type="InterPro" id="IPR036034">
    <property type="entry name" value="PDZ_sf"/>
</dbReference>
<evidence type="ECO:0000259" key="2">
    <source>
        <dbReference type="PROSITE" id="PS50052"/>
    </source>
</evidence>
<dbReference type="InterPro" id="IPR008144">
    <property type="entry name" value="Guanylate_kin-like_dom"/>
</dbReference>
<organism evidence="5 6">
    <name type="scientific">Limulus polyphemus</name>
    <name type="common">Atlantic horseshoe crab</name>
    <dbReference type="NCBI Taxonomy" id="6850"/>
    <lineage>
        <taxon>Eukaryota</taxon>
        <taxon>Metazoa</taxon>
        <taxon>Ecdysozoa</taxon>
        <taxon>Arthropoda</taxon>
        <taxon>Chelicerata</taxon>
        <taxon>Merostomata</taxon>
        <taxon>Xiphosura</taxon>
        <taxon>Limulidae</taxon>
        <taxon>Limulus</taxon>
    </lineage>
</organism>
<feature type="compositionally biased region" description="Polar residues" evidence="1">
    <location>
        <begin position="802"/>
        <end position="818"/>
    </location>
</feature>
<feature type="region of interest" description="Disordered" evidence="1">
    <location>
        <begin position="916"/>
        <end position="1032"/>
    </location>
</feature>
<feature type="domain" description="ZU5" evidence="4">
    <location>
        <begin position="1246"/>
        <end position="1384"/>
    </location>
</feature>
<feature type="compositionally biased region" description="Polar residues" evidence="1">
    <location>
        <begin position="850"/>
        <end position="862"/>
    </location>
</feature>
<dbReference type="CDD" id="cd06729">
    <property type="entry name" value="PDZ3_ZO1-like_domain"/>
    <property type="match status" value="1"/>
</dbReference>
<feature type="domain" description="PDZ" evidence="3">
    <location>
        <begin position="117"/>
        <end position="195"/>
    </location>
</feature>
<feature type="compositionally biased region" description="Basic and acidic residues" evidence="1">
    <location>
        <begin position="835"/>
        <end position="844"/>
    </location>
</feature>
<gene>
    <name evidence="6" type="primary">LOC106460210</name>
</gene>
<dbReference type="InterPro" id="IPR027417">
    <property type="entry name" value="P-loop_NTPase"/>
</dbReference>
<dbReference type="Gene3D" id="2.30.30.40">
    <property type="entry name" value="SH3 Domains"/>
    <property type="match status" value="1"/>
</dbReference>
<evidence type="ECO:0000259" key="4">
    <source>
        <dbReference type="PROSITE" id="PS51145"/>
    </source>
</evidence>
<dbReference type="Pfam" id="PF00625">
    <property type="entry name" value="Guanylate_kin"/>
    <property type="match status" value="1"/>
</dbReference>
<feature type="region of interest" description="Disordered" evidence="1">
    <location>
        <begin position="1207"/>
        <end position="1228"/>
    </location>
</feature>
<feature type="compositionally biased region" description="Pro residues" evidence="1">
    <location>
        <begin position="1079"/>
        <end position="1090"/>
    </location>
</feature>
<evidence type="ECO:0000313" key="6">
    <source>
        <dbReference type="RefSeq" id="XP_013775348.1"/>
    </source>
</evidence>
<feature type="domain" description="Guanylate kinase-like" evidence="2">
    <location>
        <begin position="548"/>
        <end position="713"/>
    </location>
</feature>
<sequence>MKILQKSGERVTWENHSVTINRVPGYGFGIAVSGGRDNPHFANGEPSIAISDVLKAGPAEGKLQVNDRVVSVNGISLENVDYSTAVQVLRESGSVVNLEIKRRVLTNSSGEDSQTFKVTLTKNKKKEDFGIVLGCKIYIKELTKRLPSNKDGTLHEGDIIVKINNNNTENISLKDAKKFLDAAKEKLQLVVRRENIKTVTNNNNLQEIGARLNKETSPTNFIDVSSTRPQWSNQNLYVQTPTRGDLRPPLLSDQSESKNNLTKVQSGRNRGPLMGISLSHLDQPATPLLTGHGHSRGLLTTEGDEPSPRPPLPRVDELAANSRKDHSDKEISSRRNRNAVPDPRLVSFQKDGSVGIRLTGGNEAGIFVTSVQPGSPASLQGLQPGDKVLKVNNKDMKGVTREEAVMLLMNSQDHVELIVQHRKEEYDEIVATQRGDSFYIRTHFCLESHESGEMSFPIGEIFHIVDTLYKGVVGSWLGYRLDHNNHEVQKGVLPNSSRAEKLAQQQQNQQKKDSAVESRGSFFKRKGARRSKSLSKDHWEEVMFADGTSKFPAYERVTLKHTGFIRPIVLFGALADVARTMLLKNHSDKFGSPQLDNELEETLKGERSSRIVRLSDIKNVVDKGKHAVLDITPNAVDRLNYAQFYPIVIFLKTENKQMVKDLRLKLARSSRKNYKKLYEHAVKVEKMWSHIFTETITIANEDSWYKKLLDTISKQQQRIIWISESKPEKNISDDFLFPMTSRLSYASSPESDVDLVSDYHPLSMQGDVATPTIGIDQRLVKASSDPSIATQEDIMNNPGYAPSQQQQQVIASPTSQVEHSIRDPNWKLIPNSRQSPDKNGRENLLKTYHRSNMSPYNTVTLSERSRTRVNGEHAGTPPSEPEPPPVIDRSSKPQRFRSVQEKLYMKTGRSNAKDFDMPDYINTVPSRSTTLDRSNIRSEPVRTSEQFVLTTNQNVHSLHDHHHFTKSSTQSNTRNIEMDSGRHSQVNPRHGILEEKKPPSPPPKPANFGSRTPSSRPIPPPKPAHYQNRLWRQDDLLTDGIRKKTSQENFYHRKYNSQDGSGHGSVPGFYHTRSYSGIEPPPPPRPPPPLMREQSYRNNHFHPPPMRRDLEKDVRYSSKQGNSLDYDYHLGLQSHMKSRNDSITMPSSYTSTLMNGTGPYQNIPHGSASNPYKYEMAYSQEHHASSSPPPGLLDLSNRENRGSAFELYKKSDSSSPTGTQKLNLSPFELSGPLSSDSVDSNHRVVATARGIFNHTGGTLMSEETGVQIVIPPGALPKGSDQEIYFKVCQDTSMLPPLDKEKGEMLLSPLVMCGPHGLKFNIPVELRLPHCASVNPDSWSFALKSSDTPGSGQPGEWHNVSLDNMNGVASSHIKEKYVSVLVDHF</sequence>
<evidence type="ECO:0000313" key="5">
    <source>
        <dbReference type="Proteomes" id="UP000694941"/>
    </source>
</evidence>
<dbReference type="InterPro" id="IPR001478">
    <property type="entry name" value="PDZ"/>
</dbReference>
<accession>A0ABM1B5Q0</accession>
<dbReference type="PANTHER" id="PTHR13865:SF28">
    <property type="entry name" value="POLYCHAETOID, ISOFORM O"/>
    <property type="match status" value="1"/>
</dbReference>
<dbReference type="SUPFAM" id="SSF50044">
    <property type="entry name" value="SH3-domain"/>
    <property type="match status" value="1"/>
</dbReference>
<dbReference type="CDD" id="cd06728">
    <property type="entry name" value="PDZ2_ZO1-like_ds"/>
    <property type="match status" value="1"/>
</dbReference>
<proteinExistence type="predicted"/>
<feature type="domain" description="PDZ" evidence="3">
    <location>
        <begin position="17"/>
        <end position="104"/>
    </location>
</feature>
<feature type="region of interest" description="Disordered" evidence="1">
    <location>
        <begin position="1051"/>
        <end position="1117"/>
    </location>
</feature>